<dbReference type="PANTHER" id="PTHR34406:SF1">
    <property type="entry name" value="PROTEIN YCEI"/>
    <property type="match status" value="1"/>
</dbReference>
<dbReference type="Pfam" id="PF04264">
    <property type="entry name" value="YceI"/>
    <property type="match status" value="1"/>
</dbReference>
<organism evidence="3 4">
    <name type="scientific">Pontibacter cellulosilyticus</name>
    <dbReference type="NCBI Taxonomy" id="1720253"/>
    <lineage>
        <taxon>Bacteria</taxon>
        <taxon>Pseudomonadati</taxon>
        <taxon>Bacteroidota</taxon>
        <taxon>Cytophagia</taxon>
        <taxon>Cytophagales</taxon>
        <taxon>Hymenobacteraceae</taxon>
        <taxon>Pontibacter</taxon>
    </lineage>
</organism>
<dbReference type="Proteomes" id="UP000603640">
    <property type="component" value="Unassembled WGS sequence"/>
</dbReference>
<comment type="caution">
    <text evidence="3">The sequence shown here is derived from an EMBL/GenBank/DDBJ whole genome shotgun (WGS) entry which is preliminary data.</text>
</comment>
<evidence type="ECO:0000313" key="3">
    <source>
        <dbReference type="EMBL" id="MBC5992694.1"/>
    </source>
</evidence>
<keyword evidence="1" id="KW-0732">Signal</keyword>
<dbReference type="RefSeq" id="WP_187066737.1">
    <property type="nucleotide sequence ID" value="NZ_JACRVF010000002.1"/>
</dbReference>
<sequence length="247" mass="27269">MSPNHLNILKYCLFTVLFSFTALTACDTSVKTDEALIGEAIAPKNITAAPSVTYAIDTAKSQLTWIGAKMTGRHNGIFKIKEGELHMDDSLLTSGTIMIDMTLLRSDDKSIDENGNAKLTKHLRSADFFDVEKYNTARFDLTGIAPYDSTLVKQPAARPTSDDALRVKKPTHFITGNLTIKDQTKSITFPAKVTLEDSLLKAKANFNIDRTQWGLVYRSDKSLGDQTIRPEVNIGFDIVAKPQANQP</sequence>
<accession>A0A923SID4</accession>
<feature type="domain" description="Lipid/polyisoprenoid-binding YceI-like" evidence="2">
    <location>
        <begin position="53"/>
        <end position="241"/>
    </location>
</feature>
<proteinExistence type="predicted"/>
<feature type="chain" id="PRO_5036929158" evidence="1">
    <location>
        <begin position="25"/>
        <end position="247"/>
    </location>
</feature>
<evidence type="ECO:0000313" key="4">
    <source>
        <dbReference type="Proteomes" id="UP000603640"/>
    </source>
</evidence>
<keyword evidence="4" id="KW-1185">Reference proteome</keyword>
<dbReference type="Gene3D" id="2.40.128.110">
    <property type="entry name" value="Lipid/polyisoprenoid-binding, YceI-like"/>
    <property type="match status" value="1"/>
</dbReference>
<evidence type="ECO:0000256" key="1">
    <source>
        <dbReference type="SAM" id="SignalP"/>
    </source>
</evidence>
<feature type="signal peptide" evidence="1">
    <location>
        <begin position="1"/>
        <end position="24"/>
    </location>
</feature>
<reference evidence="3" key="1">
    <citation type="submission" date="2020-08" db="EMBL/GenBank/DDBJ databases">
        <title>Pontibacter sp. SD6 16S ribosomal RNA gene Genome sequencing and assembly.</title>
        <authorList>
            <person name="Kang M."/>
        </authorList>
    </citation>
    <scope>NUCLEOTIDE SEQUENCE</scope>
    <source>
        <strain evidence="3">SD6</strain>
    </source>
</reference>
<gene>
    <name evidence="3" type="ORF">H8S84_07595</name>
</gene>
<dbReference type="InterPro" id="IPR007372">
    <property type="entry name" value="Lipid/polyisoprenoid-bd_YceI"/>
</dbReference>
<dbReference type="AlphaFoldDB" id="A0A923SID4"/>
<dbReference type="SMART" id="SM00867">
    <property type="entry name" value="YceI"/>
    <property type="match status" value="1"/>
</dbReference>
<name>A0A923SID4_9BACT</name>
<evidence type="ECO:0000259" key="2">
    <source>
        <dbReference type="SMART" id="SM00867"/>
    </source>
</evidence>
<dbReference type="SUPFAM" id="SSF101874">
    <property type="entry name" value="YceI-like"/>
    <property type="match status" value="1"/>
</dbReference>
<dbReference type="InterPro" id="IPR036761">
    <property type="entry name" value="TTHA0802/YceI-like_sf"/>
</dbReference>
<protein>
    <submittedName>
        <fullName evidence="3">YceI family protein</fullName>
    </submittedName>
</protein>
<dbReference type="EMBL" id="JACRVF010000002">
    <property type="protein sequence ID" value="MBC5992694.1"/>
    <property type="molecule type" value="Genomic_DNA"/>
</dbReference>
<dbReference type="PANTHER" id="PTHR34406">
    <property type="entry name" value="PROTEIN YCEI"/>
    <property type="match status" value="1"/>
</dbReference>